<dbReference type="EMBL" id="PQXO01000698">
    <property type="protein sequence ID" value="TGO83120.1"/>
    <property type="molecule type" value="Genomic_DNA"/>
</dbReference>
<protein>
    <submittedName>
        <fullName evidence="2">Uncharacterized protein</fullName>
    </submittedName>
</protein>
<reference evidence="2 3" key="1">
    <citation type="submission" date="2017-12" db="EMBL/GenBank/DDBJ databases">
        <title>Comparative genomics of Botrytis spp.</title>
        <authorList>
            <person name="Valero-Jimenez C.A."/>
            <person name="Tapia P."/>
            <person name="Veloso J."/>
            <person name="Silva-Moreno E."/>
            <person name="Staats M."/>
            <person name="Valdes J.H."/>
            <person name="Van Kan J.A.L."/>
        </authorList>
    </citation>
    <scope>NUCLEOTIDE SEQUENCE [LARGE SCALE GENOMIC DNA]</scope>
    <source>
        <strain evidence="2 3">MUCL3349</strain>
    </source>
</reference>
<accession>A0A4Z1KBW6</accession>
<sequence>MYFSRVFMAAAAAFATLAVAGPSYPNLLDTRTPMCSNGQSCEGVNSDTCCYSAECCFVCSEGSDAECSPEITERSIFTEIA</sequence>
<evidence type="ECO:0000313" key="3">
    <source>
        <dbReference type="Proteomes" id="UP000297280"/>
    </source>
</evidence>
<keyword evidence="1" id="KW-0732">Signal</keyword>
<comment type="caution">
    <text evidence="2">The sequence shown here is derived from an EMBL/GenBank/DDBJ whole genome shotgun (WGS) entry which is preliminary data.</text>
</comment>
<dbReference type="Proteomes" id="UP000297280">
    <property type="component" value="Unassembled WGS sequence"/>
</dbReference>
<dbReference type="OrthoDB" id="3505889at2759"/>
<evidence type="ECO:0000313" key="2">
    <source>
        <dbReference type="EMBL" id="TGO83120.1"/>
    </source>
</evidence>
<dbReference type="AlphaFoldDB" id="A0A4Z1KBW6"/>
<name>A0A4Z1KBW6_9HELO</name>
<organism evidence="2 3">
    <name type="scientific">Botrytis porri</name>
    <dbReference type="NCBI Taxonomy" id="87229"/>
    <lineage>
        <taxon>Eukaryota</taxon>
        <taxon>Fungi</taxon>
        <taxon>Dikarya</taxon>
        <taxon>Ascomycota</taxon>
        <taxon>Pezizomycotina</taxon>
        <taxon>Leotiomycetes</taxon>
        <taxon>Helotiales</taxon>
        <taxon>Sclerotiniaceae</taxon>
        <taxon>Botrytis</taxon>
    </lineage>
</organism>
<feature type="chain" id="PRO_5021407986" evidence="1">
    <location>
        <begin position="21"/>
        <end position="81"/>
    </location>
</feature>
<proteinExistence type="predicted"/>
<feature type="signal peptide" evidence="1">
    <location>
        <begin position="1"/>
        <end position="20"/>
    </location>
</feature>
<evidence type="ECO:0000256" key="1">
    <source>
        <dbReference type="SAM" id="SignalP"/>
    </source>
</evidence>
<gene>
    <name evidence="2" type="ORF">BPOR_0699g00020</name>
</gene>
<keyword evidence="3" id="KW-1185">Reference proteome</keyword>